<keyword evidence="1" id="KW-0812">Transmembrane</keyword>
<feature type="transmembrane region" description="Helical" evidence="1">
    <location>
        <begin position="68"/>
        <end position="87"/>
    </location>
</feature>
<name>A0A381J5G5_9CLOT</name>
<evidence type="ECO:0000313" key="3">
    <source>
        <dbReference type="Proteomes" id="UP000254664"/>
    </source>
</evidence>
<dbReference type="AlphaFoldDB" id="A0A381J5G5"/>
<dbReference type="OrthoDB" id="5516776at2"/>
<feature type="transmembrane region" description="Helical" evidence="1">
    <location>
        <begin position="93"/>
        <end position="115"/>
    </location>
</feature>
<dbReference type="RefSeq" id="WP_115640452.1">
    <property type="nucleotide sequence ID" value="NZ_UFWZ01000001.1"/>
</dbReference>
<organism evidence="2 3">
    <name type="scientific">Clostridium putrefaciens</name>
    <dbReference type="NCBI Taxonomy" id="99675"/>
    <lineage>
        <taxon>Bacteria</taxon>
        <taxon>Bacillati</taxon>
        <taxon>Bacillota</taxon>
        <taxon>Clostridia</taxon>
        <taxon>Eubacteriales</taxon>
        <taxon>Clostridiaceae</taxon>
        <taxon>Clostridium</taxon>
    </lineage>
</organism>
<dbReference type="EMBL" id="UFWZ01000001">
    <property type="protein sequence ID" value="SUY46224.1"/>
    <property type="molecule type" value="Genomic_DNA"/>
</dbReference>
<accession>A0A381J5G5</accession>
<feature type="transmembrane region" description="Helical" evidence="1">
    <location>
        <begin position="34"/>
        <end position="56"/>
    </location>
</feature>
<evidence type="ECO:0000313" key="2">
    <source>
        <dbReference type="EMBL" id="SUY46224.1"/>
    </source>
</evidence>
<keyword evidence="3" id="KW-1185">Reference proteome</keyword>
<protein>
    <submittedName>
        <fullName evidence="2">Thiamine-precursor transport protein ThiW</fullName>
    </submittedName>
</protein>
<gene>
    <name evidence="2" type="primary">thiW</name>
    <name evidence="2" type="ORF">NCTC9836_00656</name>
</gene>
<dbReference type="Pfam" id="PF09512">
    <property type="entry name" value="ThiW"/>
    <property type="match status" value="1"/>
</dbReference>
<dbReference type="NCBIfam" id="TIGR02359">
    <property type="entry name" value="thiW"/>
    <property type="match status" value="1"/>
</dbReference>
<feature type="transmembrane region" description="Helical" evidence="1">
    <location>
        <begin position="7"/>
        <end position="28"/>
    </location>
</feature>
<dbReference type="PIRSF" id="PIRSF024534">
    <property type="entry name" value="ThiW"/>
    <property type="match status" value="1"/>
</dbReference>
<dbReference type="InterPro" id="IPR012652">
    <property type="entry name" value="ThiW"/>
</dbReference>
<keyword evidence="1" id="KW-1133">Transmembrane helix</keyword>
<dbReference type="Proteomes" id="UP000254664">
    <property type="component" value="Unassembled WGS sequence"/>
</dbReference>
<reference evidence="2 3" key="1">
    <citation type="submission" date="2018-06" db="EMBL/GenBank/DDBJ databases">
        <authorList>
            <consortium name="Pathogen Informatics"/>
            <person name="Doyle S."/>
        </authorList>
    </citation>
    <scope>NUCLEOTIDE SEQUENCE [LARGE SCALE GENOMIC DNA]</scope>
    <source>
        <strain evidence="2 3">NCTC9836</strain>
    </source>
</reference>
<evidence type="ECO:0000256" key="1">
    <source>
        <dbReference type="SAM" id="Phobius"/>
    </source>
</evidence>
<keyword evidence="1" id="KW-0472">Membrane</keyword>
<proteinExistence type="predicted"/>
<dbReference type="Gene3D" id="1.10.1760.20">
    <property type="match status" value="1"/>
</dbReference>
<sequence length="128" mass="13411">MKTKNMTISAISLGPVYSVGIAFLISLLRNILGVGSLLAFPGSMIGALLAGLLFKFTSKRKMAILGEVFGTGILGGAMAFPIAKFILGKDVAALFYVVPFLISTVGGSSIAYAILKLLDLSRITKKVL</sequence>